<dbReference type="Pfam" id="PF00891">
    <property type="entry name" value="Methyltransf_2"/>
    <property type="match status" value="1"/>
</dbReference>
<evidence type="ECO:0000313" key="7">
    <source>
        <dbReference type="Proteomes" id="UP000053558"/>
    </source>
</evidence>
<accession>A0A5M3MBJ8</accession>
<keyword evidence="4" id="KW-0732">Signal</keyword>
<dbReference type="PANTHER" id="PTHR43712">
    <property type="entry name" value="PUTATIVE (AFU_ORTHOLOGUE AFUA_4G14580)-RELATED"/>
    <property type="match status" value="1"/>
</dbReference>
<feature type="chain" id="PRO_5024372928" evidence="4">
    <location>
        <begin position="24"/>
        <end position="433"/>
    </location>
</feature>
<feature type="signal peptide" evidence="4">
    <location>
        <begin position="1"/>
        <end position="23"/>
    </location>
</feature>
<dbReference type="SUPFAM" id="SSF46785">
    <property type="entry name" value="Winged helix' DNA-binding domain"/>
    <property type="match status" value="1"/>
</dbReference>
<dbReference type="RefSeq" id="XP_007773991.1">
    <property type="nucleotide sequence ID" value="XM_007775801.1"/>
</dbReference>
<dbReference type="PROSITE" id="PS51683">
    <property type="entry name" value="SAM_OMT_II"/>
    <property type="match status" value="1"/>
</dbReference>
<dbReference type="OrthoDB" id="2649661at2759"/>
<sequence>MSEQAKVLALLSLINSATTDALALYTADDRDVPDLRSTVSHPLDTADDTVALKKAIRTLEGACQQLCATLAPPQHTMVGNFDWACIRVVVEHGIADILDKFPSGLYVDELAAKVGMIGSKLARVLRPLASKGCFIEVSEDVFANNRLSLHLRTSEGVAGISLVMTKQVAKGAHVLTENLAGSRYATSFDPGDAPCMQALDHKYKDTFELLRSDVRTLELSCLHFSLTIPGFPWQKYNSVVDLGSGVGSFSRPLAKRFSHMQITCHDLPEVIEEAKDIWSKDAPDAFTSGRVTLAPLNFFEQVPESGRDVYYLRYVLHDWHDPESIAILRNVREAMAPHSRLLIQDYVLRSSAPLDNQHGLDAGDIAPEPLLPNFGAGNARMYSQDLTMFFTHNARERTMIDFINLANQTGFLIVKVWDLAETCLLELEMALPK</sequence>
<dbReference type="EMBL" id="JH711587">
    <property type="protein sequence ID" value="EIW76001.1"/>
    <property type="molecule type" value="Genomic_DNA"/>
</dbReference>
<dbReference type="Gene3D" id="3.40.50.150">
    <property type="entry name" value="Vaccinia Virus protein VP39"/>
    <property type="match status" value="1"/>
</dbReference>
<keyword evidence="1 6" id="KW-0489">Methyltransferase</keyword>
<protein>
    <submittedName>
        <fullName evidence="6">S-adenosyl-L-methionine-dependent methyltransferase</fullName>
    </submittedName>
</protein>
<keyword evidence="3" id="KW-0949">S-adenosyl-L-methionine</keyword>
<evidence type="ECO:0000313" key="6">
    <source>
        <dbReference type="EMBL" id="EIW76001.1"/>
    </source>
</evidence>
<evidence type="ECO:0000256" key="1">
    <source>
        <dbReference type="ARBA" id="ARBA00022603"/>
    </source>
</evidence>
<dbReference type="GO" id="GO:0032259">
    <property type="term" value="P:methylation"/>
    <property type="evidence" value="ECO:0007669"/>
    <property type="project" value="UniProtKB-KW"/>
</dbReference>
<dbReference type="KEGG" id="cput:CONPUDRAFT_111883"/>
<name>A0A5M3MBJ8_CONPW</name>
<organism evidence="6 7">
    <name type="scientific">Coniophora puteana (strain RWD-64-598)</name>
    <name type="common">Brown rot fungus</name>
    <dbReference type="NCBI Taxonomy" id="741705"/>
    <lineage>
        <taxon>Eukaryota</taxon>
        <taxon>Fungi</taxon>
        <taxon>Dikarya</taxon>
        <taxon>Basidiomycota</taxon>
        <taxon>Agaricomycotina</taxon>
        <taxon>Agaricomycetes</taxon>
        <taxon>Agaricomycetidae</taxon>
        <taxon>Boletales</taxon>
        <taxon>Coniophorineae</taxon>
        <taxon>Coniophoraceae</taxon>
        <taxon>Coniophora</taxon>
    </lineage>
</organism>
<dbReference type="Gene3D" id="1.10.10.10">
    <property type="entry name" value="Winged helix-like DNA-binding domain superfamily/Winged helix DNA-binding domain"/>
    <property type="match status" value="1"/>
</dbReference>
<evidence type="ECO:0000259" key="5">
    <source>
        <dbReference type="Pfam" id="PF00891"/>
    </source>
</evidence>
<feature type="domain" description="O-methyltransferase C-terminal" evidence="5">
    <location>
        <begin position="230"/>
        <end position="350"/>
    </location>
</feature>
<dbReference type="InterPro" id="IPR029063">
    <property type="entry name" value="SAM-dependent_MTases_sf"/>
</dbReference>
<evidence type="ECO:0000256" key="2">
    <source>
        <dbReference type="ARBA" id="ARBA00022679"/>
    </source>
</evidence>
<comment type="caution">
    <text evidence="6">The sequence shown here is derived from an EMBL/GenBank/DDBJ whole genome shotgun (WGS) entry which is preliminary data.</text>
</comment>
<dbReference type="CDD" id="cd02440">
    <property type="entry name" value="AdoMet_MTases"/>
    <property type="match status" value="1"/>
</dbReference>
<dbReference type="OMA" id="HEWFTIE"/>
<evidence type="ECO:0000256" key="4">
    <source>
        <dbReference type="SAM" id="SignalP"/>
    </source>
</evidence>
<dbReference type="GO" id="GO:0008171">
    <property type="term" value="F:O-methyltransferase activity"/>
    <property type="evidence" value="ECO:0007669"/>
    <property type="project" value="InterPro"/>
</dbReference>
<proteinExistence type="predicted"/>
<gene>
    <name evidence="6" type="ORF">CONPUDRAFT_111883</name>
</gene>
<dbReference type="PANTHER" id="PTHR43712:SF2">
    <property type="entry name" value="O-METHYLTRANSFERASE CICE"/>
    <property type="match status" value="1"/>
</dbReference>
<evidence type="ECO:0000256" key="3">
    <source>
        <dbReference type="ARBA" id="ARBA00022691"/>
    </source>
</evidence>
<dbReference type="InterPro" id="IPR001077">
    <property type="entry name" value="COMT_C"/>
</dbReference>
<keyword evidence="7" id="KW-1185">Reference proteome</keyword>
<dbReference type="SUPFAM" id="SSF53335">
    <property type="entry name" value="S-adenosyl-L-methionine-dependent methyltransferases"/>
    <property type="match status" value="1"/>
</dbReference>
<keyword evidence="2 6" id="KW-0808">Transferase</keyword>
<dbReference type="InterPro" id="IPR036390">
    <property type="entry name" value="WH_DNA-bd_sf"/>
</dbReference>
<reference evidence="7" key="1">
    <citation type="journal article" date="2012" name="Science">
        <title>The Paleozoic origin of enzymatic lignin decomposition reconstructed from 31 fungal genomes.</title>
        <authorList>
            <person name="Floudas D."/>
            <person name="Binder M."/>
            <person name="Riley R."/>
            <person name="Barry K."/>
            <person name="Blanchette R.A."/>
            <person name="Henrissat B."/>
            <person name="Martinez A.T."/>
            <person name="Otillar R."/>
            <person name="Spatafora J.W."/>
            <person name="Yadav J.S."/>
            <person name="Aerts A."/>
            <person name="Benoit I."/>
            <person name="Boyd A."/>
            <person name="Carlson A."/>
            <person name="Copeland A."/>
            <person name="Coutinho P.M."/>
            <person name="de Vries R.P."/>
            <person name="Ferreira P."/>
            <person name="Findley K."/>
            <person name="Foster B."/>
            <person name="Gaskell J."/>
            <person name="Glotzer D."/>
            <person name="Gorecki P."/>
            <person name="Heitman J."/>
            <person name="Hesse C."/>
            <person name="Hori C."/>
            <person name="Igarashi K."/>
            <person name="Jurgens J.A."/>
            <person name="Kallen N."/>
            <person name="Kersten P."/>
            <person name="Kohler A."/>
            <person name="Kuees U."/>
            <person name="Kumar T.K.A."/>
            <person name="Kuo A."/>
            <person name="LaButti K."/>
            <person name="Larrondo L.F."/>
            <person name="Lindquist E."/>
            <person name="Ling A."/>
            <person name="Lombard V."/>
            <person name="Lucas S."/>
            <person name="Lundell T."/>
            <person name="Martin R."/>
            <person name="McLaughlin D.J."/>
            <person name="Morgenstern I."/>
            <person name="Morin E."/>
            <person name="Murat C."/>
            <person name="Nagy L.G."/>
            <person name="Nolan M."/>
            <person name="Ohm R.A."/>
            <person name="Patyshakuliyeva A."/>
            <person name="Rokas A."/>
            <person name="Ruiz-Duenas F.J."/>
            <person name="Sabat G."/>
            <person name="Salamov A."/>
            <person name="Samejima M."/>
            <person name="Schmutz J."/>
            <person name="Slot J.C."/>
            <person name="St John F."/>
            <person name="Stenlid J."/>
            <person name="Sun H."/>
            <person name="Sun S."/>
            <person name="Syed K."/>
            <person name="Tsang A."/>
            <person name="Wiebenga A."/>
            <person name="Young D."/>
            <person name="Pisabarro A."/>
            <person name="Eastwood D.C."/>
            <person name="Martin F."/>
            <person name="Cullen D."/>
            <person name="Grigoriev I.V."/>
            <person name="Hibbett D.S."/>
        </authorList>
    </citation>
    <scope>NUCLEOTIDE SEQUENCE [LARGE SCALE GENOMIC DNA]</scope>
    <source>
        <strain evidence="7">RWD-64-598 SS2</strain>
    </source>
</reference>
<dbReference type="AlphaFoldDB" id="A0A5M3MBJ8"/>
<dbReference type="InterPro" id="IPR016461">
    <property type="entry name" value="COMT-like"/>
</dbReference>
<dbReference type="Proteomes" id="UP000053558">
    <property type="component" value="Unassembled WGS sequence"/>
</dbReference>
<dbReference type="InterPro" id="IPR036388">
    <property type="entry name" value="WH-like_DNA-bd_sf"/>
</dbReference>
<dbReference type="GeneID" id="19198914"/>